<dbReference type="EMBL" id="BMAO01011483">
    <property type="protein sequence ID" value="GFQ74045.1"/>
    <property type="molecule type" value="Genomic_DNA"/>
</dbReference>
<reference evidence="3" key="1">
    <citation type="submission" date="2020-07" db="EMBL/GenBank/DDBJ databases">
        <title>Multicomponent nature underlies the extraordinary mechanical properties of spider dragline silk.</title>
        <authorList>
            <person name="Kono N."/>
            <person name="Nakamura H."/>
            <person name="Mori M."/>
            <person name="Yoshida Y."/>
            <person name="Ohtoshi R."/>
            <person name="Malay A.D."/>
            <person name="Moran D.A.P."/>
            <person name="Tomita M."/>
            <person name="Numata K."/>
            <person name="Arakawa K."/>
        </authorList>
    </citation>
    <scope>NUCLEOTIDE SEQUENCE</scope>
</reference>
<evidence type="ECO:0000256" key="1">
    <source>
        <dbReference type="PROSITE-ProRule" id="PRU00047"/>
    </source>
</evidence>
<evidence type="ECO:0000259" key="2">
    <source>
        <dbReference type="PROSITE" id="PS50158"/>
    </source>
</evidence>
<proteinExistence type="predicted"/>
<dbReference type="GO" id="GO:0003676">
    <property type="term" value="F:nucleic acid binding"/>
    <property type="evidence" value="ECO:0007669"/>
    <property type="project" value="InterPro"/>
</dbReference>
<sequence>MSNKNDMCCDNKFQNKSKFNATVNKSDVRIRCFNCGLFNHTSNECYHKNKGLKCFRCNQFGHKSSQCVFNKPDVKNEVVNEVVHEVINEINSSTEMRKTVKINDYDFDALIATGSTITLVQEFIVLLEDRR</sequence>
<dbReference type="Gene3D" id="4.10.60.10">
    <property type="entry name" value="Zinc finger, CCHC-type"/>
    <property type="match status" value="1"/>
</dbReference>
<dbReference type="Proteomes" id="UP000887116">
    <property type="component" value="Unassembled WGS sequence"/>
</dbReference>
<keyword evidence="1" id="KW-0862">Zinc</keyword>
<feature type="domain" description="CCHC-type" evidence="2">
    <location>
        <begin position="53"/>
        <end position="67"/>
    </location>
</feature>
<evidence type="ECO:0000313" key="4">
    <source>
        <dbReference type="Proteomes" id="UP000887116"/>
    </source>
</evidence>
<dbReference type="InterPro" id="IPR001878">
    <property type="entry name" value="Znf_CCHC"/>
</dbReference>
<dbReference type="PROSITE" id="PS50158">
    <property type="entry name" value="ZF_CCHC"/>
    <property type="match status" value="1"/>
</dbReference>
<dbReference type="OrthoDB" id="8065943at2759"/>
<dbReference type="Pfam" id="PF00098">
    <property type="entry name" value="zf-CCHC"/>
    <property type="match status" value="1"/>
</dbReference>
<dbReference type="GO" id="GO:0008270">
    <property type="term" value="F:zinc ion binding"/>
    <property type="evidence" value="ECO:0007669"/>
    <property type="project" value="UniProtKB-KW"/>
</dbReference>
<keyword evidence="1" id="KW-0863">Zinc-finger</keyword>
<name>A0A8X6KEY1_TRICU</name>
<organism evidence="3 4">
    <name type="scientific">Trichonephila clavata</name>
    <name type="common">Joro spider</name>
    <name type="synonym">Nephila clavata</name>
    <dbReference type="NCBI Taxonomy" id="2740835"/>
    <lineage>
        <taxon>Eukaryota</taxon>
        <taxon>Metazoa</taxon>
        <taxon>Ecdysozoa</taxon>
        <taxon>Arthropoda</taxon>
        <taxon>Chelicerata</taxon>
        <taxon>Arachnida</taxon>
        <taxon>Araneae</taxon>
        <taxon>Araneomorphae</taxon>
        <taxon>Entelegynae</taxon>
        <taxon>Araneoidea</taxon>
        <taxon>Nephilidae</taxon>
        <taxon>Trichonephila</taxon>
    </lineage>
</organism>
<keyword evidence="1" id="KW-0479">Metal-binding</keyword>
<dbReference type="InterPro" id="IPR036875">
    <property type="entry name" value="Znf_CCHC_sf"/>
</dbReference>
<accession>A0A8X6KEY1</accession>
<gene>
    <name evidence="3" type="ORF">TNCT_140361</name>
</gene>
<protein>
    <recommendedName>
        <fullName evidence="2">CCHC-type domain-containing protein</fullName>
    </recommendedName>
</protein>
<dbReference type="SUPFAM" id="SSF57756">
    <property type="entry name" value="Retrovirus zinc finger-like domains"/>
    <property type="match status" value="1"/>
</dbReference>
<dbReference type="AlphaFoldDB" id="A0A8X6KEY1"/>
<evidence type="ECO:0000313" key="3">
    <source>
        <dbReference type="EMBL" id="GFQ74045.1"/>
    </source>
</evidence>
<keyword evidence="4" id="KW-1185">Reference proteome</keyword>
<dbReference type="SMART" id="SM00343">
    <property type="entry name" value="ZnF_C2HC"/>
    <property type="match status" value="2"/>
</dbReference>
<comment type="caution">
    <text evidence="3">The sequence shown here is derived from an EMBL/GenBank/DDBJ whole genome shotgun (WGS) entry which is preliminary data.</text>
</comment>